<dbReference type="EMBL" id="VRVR01000053">
    <property type="protein sequence ID" value="KAF0852200.1"/>
    <property type="molecule type" value="Genomic_DNA"/>
</dbReference>
<comment type="function">
    <text evidence="1">Ubiquitin ligase protein which is a component of the N-end rule pathway. Recognizes and binds to proteins bearing specific N-terminal residues that are destabilizing according to the N-end rule, leading to their ubiquitination and subsequent degradation.</text>
</comment>
<dbReference type="Proteomes" id="UP000799049">
    <property type="component" value="Unassembled WGS sequence"/>
</dbReference>
<dbReference type="UniPathway" id="UPA00143"/>
<dbReference type="PANTHER" id="PTHR21497">
    <property type="entry name" value="UBIQUITIN LIGASE E3 ALPHA-RELATED"/>
    <property type="match status" value="1"/>
</dbReference>
<dbReference type="GO" id="GO:0008270">
    <property type="term" value="F:zinc ion binding"/>
    <property type="evidence" value="ECO:0007669"/>
    <property type="project" value="UniProtKB-UniRule"/>
</dbReference>
<keyword evidence="1" id="KW-0479">Metal-binding</keyword>
<accession>A0A8K0AFY2</accession>
<comment type="catalytic activity">
    <reaction evidence="1">
        <text>S-ubiquitinyl-[E2 ubiquitin-conjugating enzyme]-L-cysteine + [acceptor protein]-L-lysine = [E2 ubiquitin-conjugating enzyme]-L-cysteine + N(6)-ubiquitinyl-[acceptor protein]-L-lysine.</text>
        <dbReference type="EC" id="2.3.2.27"/>
    </reaction>
</comment>
<organism evidence="3 4">
    <name type="scientific">Andalucia godoyi</name>
    <name type="common">Flagellate</name>
    <dbReference type="NCBI Taxonomy" id="505711"/>
    <lineage>
        <taxon>Eukaryota</taxon>
        <taxon>Discoba</taxon>
        <taxon>Jakobida</taxon>
        <taxon>Andalucina</taxon>
        <taxon>Andaluciidae</taxon>
        <taxon>Andalucia</taxon>
    </lineage>
</organism>
<keyword evidence="1" id="KW-0808">Transferase</keyword>
<feature type="region of interest" description="Disordered" evidence="2">
    <location>
        <begin position="839"/>
        <end position="896"/>
    </location>
</feature>
<evidence type="ECO:0000256" key="2">
    <source>
        <dbReference type="SAM" id="MobiDB-lite"/>
    </source>
</evidence>
<dbReference type="EC" id="2.3.2.27" evidence="1"/>
<gene>
    <name evidence="3" type="ORF">ANDGO_03438</name>
</gene>
<keyword evidence="4" id="KW-1185">Reference proteome</keyword>
<keyword evidence="1" id="KW-0863">Zinc-finger</keyword>
<evidence type="ECO:0000313" key="3">
    <source>
        <dbReference type="EMBL" id="KAF0852200.1"/>
    </source>
</evidence>
<evidence type="ECO:0000313" key="4">
    <source>
        <dbReference type="Proteomes" id="UP000799049"/>
    </source>
</evidence>
<comment type="similarity">
    <text evidence="1">Belongs to the E3 ubiquitin-protein ligase UBR1-like family.</text>
</comment>
<comment type="caution">
    <text evidence="3">The sequence shown here is derived from an EMBL/GenBank/DDBJ whole genome shotgun (WGS) entry which is preliminary data.</text>
</comment>
<dbReference type="GO" id="GO:0061630">
    <property type="term" value="F:ubiquitin protein ligase activity"/>
    <property type="evidence" value="ECO:0007669"/>
    <property type="project" value="UniProtKB-UniRule"/>
</dbReference>
<dbReference type="InterPro" id="IPR039164">
    <property type="entry name" value="UBR1-like"/>
</dbReference>
<dbReference type="GO" id="GO:0000151">
    <property type="term" value="C:ubiquitin ligase complex"/>
    <property type="evidence" value="ECO:0007669"/>
    <property type="project" value="TreeGrafter"/>
</dbReference>
<keyword evidence="1" id="KW-0833">Ubl conjugation pathway</keyword>
<dbReference type="GO" id="GO:0071596">
    <property type="term" value="P:ubiquitin-dependent protein catabolic process via the N-end rule pathway"/>
    <property type="evidence" value="ECO:0007669"/>
    <property type="project" value="UniProtKB-UniRule"/>
</dbReference>
<feature type="region of interest" description="Disordered" evidence="2">
    <location>
        <begin position="658"/>
        <end position="680"/>
    </location>
</feature>
<reference evidence="3" key="1">
    <citation type="submission" date="2019-09" db="EMBL/GenBank/DDBJ databases">
        <title>The Mitochondrial Proteome of the Jakobid, Andalucia godoyi, a Protist With the Most Gene-Rich and Bacteria-Like Mitochondrial Genome.</title>
        <authorList>
            <person name="Gray M.W."/>
            <person name="Burger G."/>
            <person name="Derelle R."/>
            <person name="Klimes V."/>
            <person name="Leger M."/>
            <person name="Sarrasin M."/>
            <person name="Vlcek C."/>
            <person name="Roger A.J."/>
            <person name="Elias M."/>
            <person name="Lang B.F."/>
        </authorList>
    </citation>
    <scope>NUCLEOTIDE SEQUENCE</scope>
    <source>
        <strain evidence="3">And28</strain>
    </source>
</reference>
<dbReference type="GO" id="GO:0005737">
    <property type="term" value="C:cytoplasm"/>
    <property type="evidence" value="ECO:0007669"/>
    <property type="project" value="TreeGrafter"/>
</dbReference>
<proteinExistence type="inferred from homology"/>
<protein>
    <recommendedName>
        <fullName evidence="1">E3 ubiquitin-protein ligase</fullName>
        <ecNumber evidence="1">2.3.2.27</ecNumber>
    </recommendedName>
</protein>
<dbReference type="OrthoDB" id="15304at2759"/>
<dbReference type="GO" id="GO:0016567">
    <property type="term" value="P:protein ubiquitination"/>
    <property type="evidence" value="ECO:0007669"/>
    <property type="project" value="UniProtKB-UniRule"/>
</dbReference>
<sequence>MRRCHAISYPTPASPSWFCNSCNVQYCSRCFQPEQHREHSYFLTKHASLCTNLLPAEVVLQERLQKHGETAESKMNRFKTLASLSFHSSSRFIRHLSQILLSAPSLDPRPNPSTVASAQLDAVSTLSRVSELWNREMHVNLLAEVPDLVHARLFADEFGISDLVHWLCSCHATAVDPSIHGSVANPQHANHAQSHFVAALAQVASERPHLVLAFLVSALADDHLAPMVTSMLLPQWSDVLLAIAASVGQLSFDETLNMDLRDWVPVNELVGALAGKRYPRGSKPVSLIYSLLKNLRIDFLERRDRLRLGVSDAERFAHLVGMYIQLLQPLDHAVPVRRVDSDDSSYVSMLHLEQTCLDTLYKTVGTWLSLTVHAPLRRDHVEDIAGHIDALSLWIRKFDEYVGDIKRRGTRKLSVSFFPVMARFFSSLWTSQCGALRDSGGAGAGAHDDGAGSIDKYSPLSITSSLPAANFPLSTVSGITNGLSTIELPHSIEESLYMRVIRSSVSCVSWFGMDIISSRVLACDVARAHRWERNPLGVKHQCAWLESPLTSSSMWWDLVVLRLWMDAARSECISAVVDAFACPEDPISHVERGVRPEEDAMEEKLRQEVRGLDCLALLVHLVEWHCSRLGQGRVSETQYVKWLVAANGPLPPSAFSLGGSTAFQPQHPTGTSSGTSSQAPQYVQITSASQTAFQAPHGGGGSAAGQLIGICPPWLPCPPSLQVISKCTKRVGDMLHPIRVPDSGSSIDQKLQTKVDGGIVGFIPWWVSQCPSEFQHVRPSQFHVSSTTGYEEVRLCVSALAAAFSSSSRVFQALEEWTRSWNEEERVRVLGDAAHRCSASCSNSSGARSTSQVSGKNTTSSSSSSSSCHSSGDMSESDGSGFSSLDPHDSLASSLSSERAAKARRSRLAEISKKQALVATDIVDPQYAKPDEVRFSCILCRSESAASEMCTVAYVGPSVHSASSPSPSMIPISVSTCSHYIHPACFNSFFNELVKKSFFLTSVRLDKNEFQCPACKSLSNTILPCGVPPLSGSQNLLSATHSGGHGPASIPTRWLRGPVENFVARLLSVDNGSPAVFSRQENAVDLMIRVLSFGAWLSLQSAEYAREHVTALRQMWKVVKDLRAKTLDAGCTVYVPPTVTELGSGEDTAADSFSESLHPVVFHLWSLVENVAVAESGRLRKRRRVVSPFEERALERILEDTESVPSPLLSSSGLSLEDSKIHRRLISLPHDYASVIQQHGQAHHLCLICGKTFHDVGSHLHGLHALALQLPSGQVLCIVRGVAHRLPSPYTDALGERDVDCRRGVPLTLHEDYYVELQQRFFADSTMFAT</sequence>
<keyword evidence="1" id="KW-0862">Zinc</keyword>
<comment type="pathway">
    <text evidence="1">Protein modification; protein ubiquitination.</text>
</comment>
<name>A0A8K0AFY2_ANDGO</name>
<evidence type="ECO:0000256" key="1">
    <source>
        <dbReference type="RuleBase" id="RU366018"/>
    </source>
</evidence>
<dbReference type="PANTHER" id="PTHR21497:SF24">
    <property type="entry name" value="E3 UBIQUITIN-PROTEIN LIGASE UBR1"/>
    <property type="match status" value="1"/>
</dbReference>